<reference evidence="2" key="1">
    <citation type="submission" date="2016-10" db="EMBL/GenBank/DDBJ databases">
        <authorList>
            <person name="Varghese N."/>
            <person name="Submissions S."/>
        </authorList>
    </citation>
    <scope>NUCLEOTIDE SEQUENCE [LARGE SCALE GENOMIC DNA]</scope>
    <source>
        <strain evidence="2">OK042</strain>
    </source>
</reference>
<evidence type="ECO:0000313" key="1">
    <source>
        <dbReference type="EMBL" id="SFK75184.1"/>
    </source>
</evidence>
<dbReference type="EMBL" id="FORT01000019">
    <property type="protein sequence ID" value="SFK75184.1"/>
    <property type="molecule type" value="Genomic_DNA"/>
</dbReference>
<accession>A0A1I4C288</accession>
<evidence type="ECO:0000313" key="2">
    <source>
        <dbReference type="Proteomes" id="UP000198915"/>
    </source>
</evidence>
<dbReference type="RefSeq" id="WP_092275161.1">
    <property type="nucleotide sequence ID" value="NZ_BJOE01000046.1"/>
</dbReference>
<dbReference type="AlphaFoldDB" id="A0A1I4C288"/>
<gene>
    <name evidence="1" type="ORF">SAMN05518846_11932</name>
</gene>
<protein>
    <submittedName>
        <fullName evidence="1">Uncharacterized protein</fullName>
    </submittedName>
</protein>
<organism evidence="1 2">
    <name type="scientific">Brevibacillus centrosporus</name>
    <dbReference type="NCBI Taxonomy" id="54910"/>
    <lineage>
        <taxon>Bacteria</taxon>
        <taxon>Bacillati</taxon>
        <taxon>Bacillota</taxon>
        <taxon>Bacilli</taxon>
        <taxon>Bacillales</taxon>
        <taxon>Paenibacillaceae</taxon>
        <taxon>Brevibacillus</taxon>
    </lineage>
</organism>
<proteinExistence type="predicted"/>
<sequence>MKRQGKHRVRLVLTETTPGKKRDWIRSTSVTGLRKQPGIKSKIFLGPTVDGKDEVYIKVLSGKVARQKPSFAVFK</sequence>
<name>A0A1I4C288_9BACL</name>
<keyword evidence="2" id="KW-1185">Reference proteome</keyword>
<dbReference type="Proteomes" id="UP000198915">
    <property type="component" value="Unassembled WGS sequence"/>
</dbReference>